<proteinExistence type="predicted"/>
<gene>
    <name evidence="2" type="ORF">H4W79_001490</name>
</gene>
<accession>A0ABR9HE23</accession>
<dbReference type="SUPFAM" id="SSF47413">
    <property type="entry name" value="lambda repressor-like DNA-binding domains"/>
    <property type="match status" value="1"/>
</dbReference>
<feature type="domain" description="HTH cro/C1-type" evidence="1">
    <location>
        <begin position="21"/>
        <end position="74"/>
    </location>
</feature>
<dbReference type="Pfam" id="PF13560">
    <property type="entry name" value="HTH_31"/>
    <property type="match status" value="1"/>
</dbReference>
<evidence type="ECO:0000259" key="1">
    <source>
        <dbReference type="PROSITE" id="PS50943"/>
    </source>
</evidence>
<dbReference type="SMART" id="SM00530">
    <property type="entry name" value="HTH_XRE"/>
    <property type="match status" value="1"/>
</dbReference>
<protein>
    <submittedName>
        <fullName evidence="2">DNA-binding phage protein</fullName>
    </submittedName>
</protein>
<organism evidence="2 3">
    <name type="scientific">Nocardiopsis terrae</name>
    <dbReference type="NCBI Taxonomy" id="372655"/>
    <lineage>
        <taxon>Bacteria</taxon>
        <taxon>Bacillati</taxon>
        <taxon>Actinomycetota</taxon>
        <taxon>Actinomycetes</taxon>
        <taxon>Streptosporangiales</taxon>
        <taxon>Nocardiopsidaceae</taxon>
        <taxon>Nocardiopsis</taxon>
    </lineage>
</organism>
<reference evidence="2 3" key="1">
    <citation type="submission" date="2020-10" db="EMBL/GenBank/DDBJ databases">
        <title>Sequencing the genomes of 1000 actinobacteria strains.</title>
        <authorList>
            <person name="Klenk H.-P."/>
        </authorList>
    </citation>
    <scope>NUCLEOTIDE SEQUENCE [LARGE SCALE GENOMIC DNA]</scope>
    <source>
        <strain evidence="2 3">DSM 45157</strain>
    </source>
</reference>
<dbReference type="EMBL" id="JADBDY010000001">
    <property type="protein sequence ID" value="MBE1457276.1"/>
    <property type="molecule type" value="Genomic_DNA"/>
</dbReference>
<dbReference type="RefSeq" id="WP_191273342.1">
    <property type="nucleotide sequence ID" value="NZ_BMXJ01000006.1"/>
</dbReference>
<evidence type="ECO:0000313" key="2">
    <source>
        <dbReference type="EMBL" id="MBE1457276.1"/>
    </source>
</evidence>
<sequence>MVREPLTEEQIERGRALGALLRQARADRTMADVARSSGISVETLRKIEGGRIPTPAFFTVAAVAATLGLSLDALLARVGSATEPAALGPAPLHPHGIAV</sequence>
<keyword evidence="2" id="KW-0238">DNA-binding</keyword>
<dbReference type="Proteomes" id="UP000598217">
    <property type="component" value="Unassembled WGS sequence"/>
</dbReference>
<comment type="caution">
    <text evidence="2">The sequence shown here is derived from an EMBL/GenBank/DDBJ whole genome shotgun (WGS) entry which is preliminary data.</text>
</comment>
<dbReference type="InterPro" id="IPR001387">
    <property type="entry name" value="Cro/C1-type_HTH"/>
</dbReference>
<dbReference type="GO" id="GO:0003677">
    <property type="term" value="F:DNA binding"/>
    <property type="evidence" value="ECO:0007669"/>
    <property type="project" value="UniProtKB-KW"/>
</dbReference>
<name>A0ABR9HE23_9ACTN</name>
<dbReference type="PROSITE" id="PS50943">
    <property type="entry name" value="HTH_CROC1"/>
    <property type="match status" value="1"/>
</dbReference>
<evidence type="ECO:0000313" key="3">
    <source>
        <dbReference type="Proteomes" id="UP000598217"/>
    </source>
</evidence>
<dbReference type="InterPro" id="IPR010982">
    <property type="entry name" value="Lambda_DNA-bd_dom_sf"/>
</dbReference>
<dbReference type="Gene3D" id="1.10.260.40">
    <property type="entry name" value="lambda repressor-like DNA-binding domains"/>
    <property type="match status" value="1"/>
</dbReference>
<keyword evidence="3" id="KW-1185">Reference proteome</keyword>